<feature type="region of interest" description="Disordered" evidence="1">
    <location>
        <begin position="113"/>
        <end position="146"/>
    </location>
</feature>
<dbReference type="HOGENOM" id="CLU_055261_9_1_11"/>
<dbReference type="AlphaFoldDB" id="Q0RXP8"/>
<dbReference type="PANTHER" id="PTHR30007">
    <property type="entry name" value="PHP DOMAIN PROTEIN"/>
    <property type="match status" value="1"/>
</dbReference>
<feature type="region of interest" description="Disordered" evidence="1">
    <location>
        <begin position="1"/>
        <end position="42"/>
    </location>
</feature>
<accession>Q0RXP8</accession>
<name>Q0RXP8_RHOJR</name>
<dbReference type="KEGG" id="rha:RHA1_ro08894"/>
<sequence length="215" mass="23589">MDSTIARAHQHATNITRHTGTGLNCTNPHLEPPDHTVGRSRGGLSTKIHQLVDGHGLPLVAPGQSGDSPAFPYLLAHLQVPTAGGGRPTPARIESGARKAYSSRVHRDLLRRRGIGAVNAKPDDPAGHRRRRGSRGGRPPAFDRDDYRGRNVVERRFCYLKQSRGLATRYDELAIVYRAAVVLNAVIAWTQNLSDMPSRISLVMEDSQPVQILTF</sequence>
<dbReference type="Proteomes" id="UP000008710">
    <property type="component" value="Plasmid pRHL1"/>
</dbReference>
<evidence type="ECO:0000313" key="2">
    <source>
        <dbReference type="EMBL" id="ABG99938.1"/>
    </source>
</evidence>
<gene>
    <name evidence="2" type="ordered locus">RHA1_ro08894</name>
</gene>
<geneLocation type="plasmid" evidence="2 3">
    <name>pRHL1</name>
</geneLocation>
<reference evidence="3" key="1">
    <citation type="journal article" date="2006" name="Proc. Natl. Acad. Sci. U.S.A.">
        <title>The complete genome of Rhodococcus sp. RHA1 provides insights into a catabolic powerhouse.</title>
        <authorList>
            <person name="McLeod M.P."/>
            <person name="Warren R.L."/>
            <person name="Hsiao W.W.L."/>
            <person name="Araki N."/>
            <person name="Myhre M."/>
            <person name="Fernandes C."/>
            <person name="Miyazawa D."/>
            <person name="Wong W."/>
            <person name="Lillquist A.L."/>
            <person name="Wang D."/>
            <person name="Dosanjh M."/>
            <person name="Hara H."/>
            <person name="Petrescu A."/>
            <person name="Morin R.D."/>
            <person name="Yang G."/>
            <person name="Stott J.M."/>
            <person name="Schein J.E."/>
            <person name="Shin H."/>
            <person name="Smailus D."/>
            <person name="Siddiqui A.S."/>
            <person name="Marra M.A."/>
            <person name="Jones S.J.M."/>
            <person name="Holt R."/>
            <person name="Brinkman F.S.L."/>
            <person name="Miyauchi K."/>
            <person name="Fukuda M."/>
            <person name="Davies J.E."/>
            <person name="Mohn W.W."/>
            <person name="Eltis L.D."/>
        </authorList>
    </citation>
    <scope>NUCLEOTIDE SEQUENCE [LARGE SCALE GENOMIC DNA]</scope>
    <source>
        <strain evidence="3">RHA1</strain>
    </source>
</reference>
<proteinExistence type="predicted"/>
<keyword evidence="2" id="KW-0614">Plasmid</keyword>
<dbReference type="PANTHER" id="PTHR30007:SF1">
    <property type="entry name" value="BLR1914 PROTEIN"/>
    <property type="match status" value="1"/>
</dbReference>
<dbReference type="EMBL" id="CP000432">
    <property type="protein sequence ID" value="ABG99938.1"/>
    <property type="molecule type" value="Genomic_DNA"/>
</dbReference>
<protein>
    <submittedName>
        <fullName evidence="2">Possible transposase</fullName>
    </submittedName>
</protein>
<evidence type="ECO:0000313" key="3">
    <source>
        <dbReference type="Proteomes" id="UP000008710"/>
    </source>
</evidence>
<feature type="compositionally biased region" description="Polar residues" evidence="1">
    <location>
        <begin position="11"/>
        <end position="27"/>
    </location>
</feature>
<organism evidence="2 3">
    <name type="scientific">Rhodococcus jostii (strain RHA1)</name>
    <dbReference type="NCBI Taxonomy" id="101510"/>
    <lineage>
        <taxon>Bacteria</taxon>
        <taxon>Bacillati</taxon>
        <taxon>Actinomycetota</taxon>
        <taxon>Actinomycetes</taxon>
        <taxon>Mycobacteriales</taxon>
        <taxon>Nocardiaceae</taxon>
        <taxon>Rhodococcus</taxon>
    </lineage>
</organism>
<evidence type="ECO:0000256" key="1">
    <source>
        <dbReference type="SAM" id="MobiDB-lite"/>
    </source>
</evidence>